<accession>A0A1R4J350</accession>
<proteinExistence type="predicted"/>
<dbReference type="Proteomes" id="UP000196320">
    <property type="component" value="Unassembled WGS sequence"/>
</dbReference>
<organism evidence="1 2">
    <name type="scientific">Microbacterium esteraromaticum</name>
    <dbReference type="NCBI Taxonomy" id="57043"/>
    <lineage>
        <taxon>Bacteria</taxon>
        <taxon>Bacillati</taxon>
        <taxon>Actinomycetota</taxon>
        <taxon>Actinomycetes</taxon>
        <taxon>Micrococcales</taxon>
        <taxon>Microbacteriaceae</taxon>
        <taxon>Microbacterium</taxon>
    </lineage>
</organism>
<dbReference type="AlphaFoldDB" id="A0A1R4J350"/>
<protein>
    <submittedName>
        <fullName evidence="1">Uncharacterized protein</fullName>
    </submittedName>
</protein>
<dbReference type="EMBL" id="FUKO01000017">
    <property type="protein sequence ID" value="SJN26477.1"/>
    <property type="molecule type" value="Genomic_DNA"/>
</dbReference>
<gene>
    <name evidence="1" type="ORF">FM104_05295</name>
</gene>
<name>A0A1R4J350_9MICO</name>
<reference evidence="1 2" key="1">
    <citation type="submission" date="2017-02" db="EMBL/GenBank/DDBJ databases">
        <authorList>
            <person name="Peterson S.W."/>
        </authorList>
    </citation>
    <scope>NUCLEOTIDE SEQUENCE [LARGE SCALE GENOMIC DNA]</scope>
    <source>
        <strain evidence="1 2">B Mb 05.01</strain>
    </source>
</reference>
<keyword evidence="2" id="KW-1185">Reference proteome</keyword>
<evidence type="ECO:0000313" key="1">
    <source>
        <dbReference type="EMBL" id="SJN26477.1"/>
    </source>
</evidence>
<evidence type="ECO:0000313" key="2">
    <source>
        <dbReference type="Proteomes" id="UP000196320"/>
    </source>
</evidence>
<sequence length="38" mass="4245">MHVISFDHVPERVCESVSHTPGPRSRAQRTIGLVRECG</sequence>